<dbReference type="RefSeq" id="WP_015070350.1">
    <property type="nucleotide sequence ID" value="NC_019395.1"/>
</dbReference>
<organism evidence="2 3">
    <name type="scientific">Acidipropionibacterium acidipropionici (strain ATCC 4875 / DSM 20272 / JCM 6432 / NBRC 12425 / NCIMB 8070 / 4)</name>
    <name type="common">Propionibacterium acidipropionici</name>
    <dbReference type="NCBI Taxonomy" id="1171373"/>
    <lineage>
        <taxon>Bacteria</taxon>
        <taxon>Bacillati</taxon>
        <taxon>Actinomycetota</taxon>
        <taxon>Actinomycetes</taxon>
        <taxon>Propionibacteriales</taxon>
        <taxon>Propionibacteriaceae</taxon>
        <taxon>Acidipropionibacterium</taxon>
    </lineage>
</organism>
<reference evidence="2 3" key="1">
    <citation type="journal article" date="2012" name="BMC Genomics">
        <title>The genome sequence of Propionibacterium acidipropionici provides insights into its biotechnological and industrial potential.</title>
        <authorList>
            <person name="Parizzi L.P."/>
            <person name="Grassi M.C."/>
            <person name="Llerena L.A."/>
            <person name="Carazzolle M.F."/>
            <person name="Queiroz V.L."/>
            <person name="Lunardi I."/>
            <person name="Zeidler A.F."/>
            <person name="Teixeira P.J."/>
            <person name="Mieczkowski P."/>
            <person name="Rincones J."/>
            <person name="Pereira G.A."/>
        </authorList>
    </citation>
    <scope>NUCLEOTIDE SEQUENCE [LARGE SCALE GENOMIC DNA]</scope>
    <source>
        <strain evidence="3">ATCC 4875 / DSM 20272 / JCM 6432 / NBRC 12425 / NCIMB 8070</strain>
    </source>
</reference>
<evidence type="ECO:0000313" key="3">
    <source>
        <dbReference type="Proteomes" id="UP000000214"/>
    </source>
</evidence>
<dbReference type="eggNOG" id="ENOG502ZMPZ">
    <property type="taxonomic scope" value="Bacteria"/>
</dbReference>
<gene>
    <name evidence="2" type="ordered locus">PACID_16320</name>
</gene>
<dbReference type="KEGG" id="pbo:PACID_16320"/>
<dbReference type="EMBL" id="CP003493">
    <property type="protein sequence ID" value="AFV89445.1"/>
    <property type="molecule type" value="Genomic_DNA"/>
</dbReference>
<dbReference type="Proteomes" id="UP000000214">
    <property type="component" value="Chromosome"/>
</dbReference>
<name>K7SJJ5_ACIA4</name>
<dbReference type="AlphaFoldDB" id="K7SJJ5"/>
<evidence type="ECO:0000313" key="2">
    <source>
        <dbReference type="EMBL" id="AFV89445.1"/>
    </source>
</evidence>
<proteinExistence type="predicted"/>
<sequence length="74" mass="7744">MAVPTPRCPLRPGEPCSLCQLNVTGPADCGLVYLVMDDPELRDLLSTYRTGAGTARSREEAVAGPSDGVPNVVS</sequence>
<dbReference type="PATRIC" id="fig|1171373.8.peg.1616"/>
<protein>
    <submittedName>
        <fullName evidence="2">Uncharacterized protein</fullName>
    </submittedName>
</protein>
<dbReference type="Pfam" id="PF20555">
    <property type="entry name" value="DUF6767"/>
    <property type="match status" value="1"/>
</dbReference>
<feature type="region of interest" description="Disordered" evidence="1">
    <location>
        <begin position="51"/>
        <end position="74"/>
    </location>
</feature>
<dbReference type="InterPro" id="IPR046658">
    <property type="entry name" value="DUF6767"/>
</dbReference>
<accession>K7SJJ5</accession>
<evidence type="ECO:0000256" key="1">
    <source>
        <dbReference type="SAM" id="MobiDB-lite"/>
    </source>
</evidence>
<dbReference type="GeneID" id="88092375"/>
<dbReference type="HOGENOM" id="CLU_2684818_0_0_11"/>
<dbReference type="STRING" id="1171373.PACID_16320"/>